<accession>A0A516H6B3</accession>
<dbReference type="GO" id="GO:0016787">
    <property type="term" value="F:hydrolase activity"/>
    <property type="evidence" value="ECO:0007669"/>
    <property type="project" value="UniProtKB-KW"/>
</dbReference>
<dbReference type="PANTHER" id="PTHR43211:SF1">
    <property type="entry name" value="BLL6422 PROTEIN"/>
    <property type="match status" value="1"/>
</dbReference>
<evidence type="ECO:0000313" key="4">
    <source>
        <dbReference type="Proteomes" id="UP000317496"/>
    </source>
</evidence>
<dbReference type="Proteomes" id="UP000317496">
    <property type="component" value="Chromosome"/>
</dbReference>
<dbReference type="OrthoDB" id="9775905at2"/>
<dbReference type="RefSeq" id="WP_144258247.1">
    <property type="nucleotide sequence ID" value="NZ_CP041636.1"/>
</dbReference>
<dbReference type="SUPFAM" id="SSF56529">
    <property type="entry name" value="FAH"/>
    <property type="match status" value="1"/>
</dbReference>
<evidence type="ECO:0000259" key="2">
    <source>
        <dbReference type="Pfam" id="PF18288"/>
    </source>
</evidence>
<evidence type="ECO:0000313" key="3">
    <source>
        <dbReference type="EMBL" id="QDO99251.1"/>
    </source>
</evidence>
<dbReference type="KEGG" id="fer:FNB15_19100"/>
<protein>
    <submittedName>
        <fullName evidence="3">Fumarylacetoacetate hydrolase family protein</fullName>
    </submittedName>
</protein>
<dbReference type="PANTHER" id="PTHR43211">
    <property type="entry name" value="FUMARYLACETOACETATE HYDROLASE"/>
    <property type="match status" value="1"/>
</dbReference>
<keyword evidence="4" id="KW-1185">Reference proteome</keyword>
<dbReference type="AlphaFoldDB" id="A0A516H6B3"/>
<name>A0A516H6B3_9PROT</name>
<feature type="domain" description="Fumarylacetoacetase N-terminal" evidence="2">
    <location>
        <begin position="1"/>
        <end position="77"/>
    </location>
</feature>
<dbReference type="EMBL" id="CP041636">
    <property type="protein sequence ID" value="QDO99251.1"/>
    <property type="molecule type" value="Genomic_DNA"/>
</dbReference>
<reference evidence="3 4" key="1">
    <citation type="submission" date="2019-07" db="EMBL/GenBank/DDBJ databases">
        <title>Genome sequencing for Ferrovibrio sp. K5.</title>
        <authorList>
            <person name="Park S.-J."/>
        </authorList>
    </citation>
    <scope>NUCLEOTIDE SEQUENCE [LARGE SCALE GENOMIC DNA]</scope>
    <source>
        <strain evidence="3 4">K5</strain>
    </source>
</reference>
<dbReference type="Pfam" id="PF18288">
    <property type="entry name" value="FAA_hydro_N_2"/>
    <property type="match status" value="1"/>
</dbReference>
<keyword evidence="3" id="KW-0378">Hydrolase</keyword>
<evidence type="ECO:0000259" key="1">
    <source>
        <dbReference type="Pfam" id="PF01557"/>
    </source>
</evidence>
<dbReference type="Pfam" id="PF01557">
    <property type="entry name" value="FAA_hydrolase"/>
    <property type="match status" value="1"/>
</dbReference>
<gene>
    <name evidence="3" type="ORF">FNB15_19100</name>
</gene>
<proteinExistence type="predicted"/>
<dbReference type="InterPro" id="IPR011234">
    <property type="entry name" value="Fumarylacetoacetase-like_C"/>
</dbReference>
<dbReference type="InterPro" id="IPR036663">
    <property type="entry name" value="Fumarylacetoacetase_C_sf"/>
</dbReference>
<organism evidence="3 4">
    <name type="scientific">Ferrovibrio terrae</name>
    <dbReference type="NCBI Taxonomy" id="2594003"/>
    <lineage>
        <taxon>Bacteria</taxon>
        <taxon>Pseudomonadati</taxon>
        <taxon>Pseudomonadota</taxon>
        <taxon>Alphaproteobacteria</taxon>
        <taxon>Rhodospirillales</taxon>
        <taxon>Rhodospirillaceae</taxon>
        <taxon>Ferrovibrio</taxon>
    </lineage>
</organism>
<dbReference type="InterPro" id="IPR041072">
    <property type="entry name" value="FAA_hydro_N"/>
</dbReference>
<feature type="domain" description="Fumarylacetoacetase-like C-terminal" evidence="1">
    <location>
        <begin position="81"/>
        <end position="322"/>
    </location>
</feature>
<sequence>MKLASLRHGRDGRLVIVSRDLKTMLPVDQLCPTLQMALDSWTIMAPKLQAVSEALNKGEASGAIAYDATRLHSPLPRAYQWCDGSAYLNHVELVRKARNAVMPPEFLHDPLMYQGGSDDFLPPTADIEVADEAYGIDFEGEVAAITGDVPMGASSAEAAKHIRLLMLVNDVSLRNLIPGELAKGFGFFHGKPSTAFAPVAVTPDELGDAWKDNKVMRPLVSILNGKQFGAPDAGTDMQFSLADLVAHAAKTRRLRAGCIVGSGTVSNRDASKGFSCLAEIRMIETIADGKPKTPFMKFGDRIEMEMTGLDGQSIFGRIDQTVVKYTPPS</sequence>
<dbReference type="Gene3D" id="3.90.850.10">
    <property type="entry name" value="Fumarylacetoacetase-like, C-terminal domain"/>
    <property type="match status" value="1"/>
</dbReference>